<dbReference type="Proteomes" id="UP000193411">
    <property type="component" value="Unassembled WGS sequence"/>
</dbReference>
<feature type="compositionally biased region" description="Polar residues" evidence="1">
    <location>
        <begin position="146"/>
        <end position="169"/>
    </location>
</feature>
<organism evidence="2 3">
    <name type="scientific">Catenaria anguillulae PL171</name>
    <dbReference type="NCBI Taxonomy" id="765915"/>
    <lineage>
        <taxon>Eukaryota</taxon>
        <taxon>Fungi</taxon>
        <taxon>Fungi incertae sedis</taxon>
        <taxon>Blastocladiomycota</taxon>
        <taxon>Blastocladiomycetes</taxon>
        <taxon>Blastocladiales</taxon>
        <taxon>Catenariaceae</taxon>
        <taxon>Catenaria</taxon>
    </lineage>
</organism>
<gene>
    <name evidence="2" type="ORF">BCR44DRAFT_1226666</name>
</gene>
<dbReference type="AlphaFoldDB" id="A0A1Y2HE96"/>
<sequence>MPTSTRPTQCRTLPGLEMPFPCTAQRMSRVTVTAAVSPCQPVQRVSCSACASQSRPQIQPSNLVPSLPTDPPSNAITAAEDLAPQSKCISAAERALPAAEQKHAPPSRALTQPTPSFANVSKKAVASQAKQTKNAAPEPDDRPQARLSSSIPKNPPTLSTGEQTGQAQHQAAIRIVHQEPVVERKRRVIDEVDEDYLGAGLAGIESIFDAPLPEPAAVSSVPPLSQDQPAPSTPLTGTLVVPTGVVKRLTGDMCQNTSRIL</sequence>
<feature type="region of interest" description="Disordered" evidence="1">
    <location>
        <begin position="54"/>
        <end position="77"/>
    </location>
</feature>
<feature type="compositionally biased region" description="Polar residues" evidence="1">
    <location>
        <begin position="109"/>
        <end position="119"/>
    </location>
</feature>
<name>A0A1Y2HE96_9FUNG</name>
<evidence type="ECO:0000313" key="3">
    <source>
        <dbReference type="Proteomes" id="UP000193411"/>
    </source>
</evidence>
<comment type="caution">
    <text evidence="2">The sequence shown here is derived from an EMBL/GenBank/DDBJ whole genome shotgun (WGS) entry which is preliminary data.</text>
</comment>
<keyword evidence="3" id="KW-1185">Reference proteome</keyword>
<feature type="region of interest" description="Disordered" evidence="1">
    <location>
        <begin position="217"/>
        <end position="236"/>
    </location>
</feature>
<reference evidence="2 3" key="1">
    <citation type="submission" date="2016-07" db="EMBL/GenBank/DDBJ databases">
        <title>Pervasive Adenine N6-methylation of Active Genes in Fungi.</title>
        <authorList>
            <consortium name="DOE Joint Genome Institute"/>
            <person name="Mondo S.J."/>
            <person name="Dannebaum R.O."/>
            <person name="Kuo R.C."/>
            <person name="Labutti K."/>
            <person name="Haridas S."/>
            <person name="Kuo A."/>
            <person name="Salamov A."/>
            <person name="Ahrendt S.R."/>
            <person name="Lipzen A."/>
            <person name="Sullivan W."/>
            <person name="Andreopoulos W.B."/>
            <person name="Clum A."/>
            <person name="Lindquist E."/>
            <person name="Daum C."/>
            <person name="Ramamoorthy G.K."/>
            <person name="Gryganskyi A."/>
            <person name="Culley D."/>
            <person name="Magnuson J.K."/>
            <person name="James T.Y."/>
            <person name="O'Malley M.A."/>
            <person name="Stajich J.E."/>
            <person name="Spatafora J.W."/>
            <person name="Visel A."/>
            <person name="Grigoriev I.V."/>
        </authorList>
    </citation>
    <scope>NUCLEOTIDE SEQUENCE [LARGE SCALE GENOMIC DNA]</scope>
    <source>
        <strain evidence="2 3">PL171</strain>
    </source>
</reference>
<evidence type="ECO:0000256" key="1">
    <source>
        <dbReference type="SAM" id="MobiDB-lite"/>
    </source>
</evidence>
<accession>A0A1Y2HE96</accession>
<dbReference type="EMBL" id="MCFL01000041">
    <property type="protein sequence ID" value="ORZ32879.1"/>
    <property type="molecule type" value="Genomic_DNA"/>
</dbReference>
<feature type="region of interest" description="Disordered" evidence="1">
    <location>
        <begin position="94"/>
        <end position="171"/>
    </location>
</feature>
<proteinExistence type="predicted"/>
<protein>
    <submittedName>
        <fullName evidence="2">Uncharacterized protein</fullName>
    </submittedName>
</protein>
<evidence type="ECO:0000313" key="2">
    <source>
        <dbReference type="EMBL" id="ORZ32879.1"/>
    </source>
</evidence>
<feature type="compositionally biased region" description="Polar residues" evidence="1">
    <location>
        <begin position="54"/>
        <end position="64"/>
    </location>
</feature>